<accession>A0ACD4D4R4</accession>
<keyword evidence="2" id="KW-1185">Reference proteome</keyword>
<protein>
    <submittedName>
        <fullName evidence="1">DUF1236 domain-containing protein</fullName>
    </submittedName>
</protein>
<organism evidence="1 2">
    <name type="scientific">Phyllobacterium zundukense</name>
    <dbReference type="NCBI Taxonomy" id="1867719"/>
    <lineage>
        <taxon>Bacteria</taxon>
        <taxon>Pseudomonadati</taxon>
        <taxon>Pseudomonadota</taxon>
        <taxon>Alphaproteobacteria</taxon>
        <taxon>Hyphomicrobiales</taxon>
        <taxon>Phyllobacteriaceae</taxon>
        <taxon>Phyllobacterium</taxon>
    </lineage>
</organism>
<name>A0ACD4D4R4_9HYPH</name>
<dbReference type="Proteomes" id="UP001061991">
    <property type="component" value="Chromosome"/>
</dbReference>
<dbReference type="EMBL" id="CP104973">
    <property type="protein sequence ID" value="UXN60730.1"/>
    <property type="molecule type" value="Genomic_DNA"/>
</dbReference>
<sequence length="171" mass="18729">MKKIFMVTAATFFAASGLAIAQDGVVVEVPQSARDYVIAHPADPVVIEGDLSQGYVVPETIVVRPIPESPGYGYIYVDGRPVIVSMENREVVYLSDDAGIAPRAVPDEVISYIETNPTDPVVIDGDITTGTVIPDDVPLVAVPDQPRYSYVYVQDRPALIERETRRVVWVR</sequence>
<proteinExistence type="predicted"/>
<evidence type="ECO:0000313" key="2">
    <source>
        <dbReference type="Proteomes" id="UP001061991"/>
    </source>
</evidence>
<gene>
    <name evidence="1" type="ORF">N8E88_30360</name>
</gene>
<evidence type="ECO:0000313" key="1">
    <source>
        <dbReference type="EMBL" id="UXN60730.1"/>
    </source>
</evidence>
<reference evidence="1" key="1">
    <citation type="submission" date="2022-09" db="EMBL/GenBank/DDBJ databases">
        <title>Interaction between co-microsymbionts with complementary sets of symbiotic genes in legume-rhizobium systems.</title>
        <authorList>
            <person name="Safronova V."/>
            <person name="Sazanova A."/>
            <person name="Afonin A."/>
            <person name="Chirak E."/>
        </authorList>
    </citation>
    <scope>NUCLEOTIDE SEQUENCE</scope>
    <source>
        <strain evidence="1">A18/3m</strain>
    </source>
</reference>